<geneLocation type="plasmid" evidence="1 2">
    <name>pYZ4</name>
</geneLocation>
<evidence type="ECO:0000313" key="2">
    <source>
        <dbReference type="Proteomes" id="UP000077405"/>
    </source>
</evidence>
<accession>A0A2R4VUF9</accession>
<dbReference type="Proteomes" id="UP000077405">
    <property type="component" value="Plasmid pYZ4"/>
</dbReference>
<dbReference type="EMBL" id="CP028905">
    <property type="protein sequence ID" value="AWB08079.1"/>
    <property type="molecule type" value="Genomic_DNA"/>
</dbReference>
<dbReference type="KEGG" id="ahu:A6A40_23865"/>
<keyword evidence="2" id="KW-1185">Reference proteome</keyword>
<sequence length="61" mass="6967">MFAALLTEFPAQFRRQSQASKNIGNAINVCMNNGSFTDTTGFQLWGILFHRDLSDDRFTQH</sequence>
<keyword evidence="1" id="KW-0614">Plasmid</keyword>
<reference evidence="1 2" key="1">
    <citation type="submission" date="2018-04" db="EMBL/GenBank/DDBJ databases">
        <title>Complete genome sequence of the nitrogen-fixing bacterium Azospirillum humicireducens type strain SgZ-5.</title>
        <authorList>
            <person name="Yu Z."/>
        </authorList>
    </citation>
    <scope>NUCLEOTIDE SEQUENCE [LARGE SCALE GENOMIC DNA]</scope>
    <source>
        <strain evidence="1 2">SgZ-5</strain>
        <plasmid evidence="1 2">pYZ4</plasmid>
    </source>
</reference>
<name>A0A2R4VUF9_9PROT</name>
<gene>
    <name evidence="1" type="ORF">A6A40_23865</name>
</gene>
<protein>
    <submittedName>
        <fullName evidence="1">Uncharacterized protein</fullName>
    </submittedName>
</protein>
<organism evidence="1 2">
    <name type="scientific">Azospirillum humicireducens</name>
    <dbReference type="NCBI Taxonomy" id="1226968"/>
    <lineage>
        <taxon>Bacteria</taxon>
        <taxon>Pseudomonadati</taxon>
        <taxon>Pseudomonadota</taxon>
        <taxon>Alphaproteobacteria</taxon>
        <taxon>Rhodospirillales</taxon>
        <taxon>Azospirillaceae</taxon>
        <taxon>Azospirillum</taxon>
    </lineage>
</organism>
<proteinExistence type="predicted"/>
<dbReference type="AlphaFoldDB" id="A0A2R4VUF9"/>
<evidence type="ECO:0000313" key="1">
    <source>
        <dbReference type="EMBL" id="AWB08079.1"/>
    </source>
</evidence>